<dbReference type="CDD" id="cd05374">
    <property type="entry name" value="17beta-HSD-like_SDR_c"/>
    <property type="match status" value="1"/>
</dbReference>
<keyword evidence="2" id="KW-0560">Oxidoreductase</keyword>
<dbReference type="InterPro" id="IPR020904">
    <property type="entry name" value="Sc_DH/Rdtase_CS"/>
</dbReference>
<evidence type="ECO:0000313" key="5">
    <source>
        <dbReference type="Proteomes" id="UP001597104"/>
    </source>
</evidence>
<dbReference type="Pfam" id="PF00106">
    <property type="entry name" value="adh_short"/>
    <property type="match status" value="1"/>
</dbReference>
<dbReference type="PROSITE" id="PS00061">
    <property type="entry name" value="ADH_SHORT"/>
    <property type="match status" value="1"/>
</dbReference>
<organism evidence="4 5">
    <name type="scientific">Loigolactobacillus binensis</name>
    <dbReference type="NCBI Taxonomy" id="2559922"/>
    <lineage>
        <taxon>Bacteria</taxon>
        <taxon>Bacillati</taxon>
        <taxon>Bacillota</taxon>
        <taxon>Bacilli</taxon>
        <taxon>Lactobacillales</taxon>
        <taxon>Lactobacillaceae</taxon>
        <taxon>Loigolactobacillus</taxon>
    </lineage>
</organism>
<gene>
    <name evidence="4" type="ORF">ACFQZ7_06585</name>
</gene>
<dbReference type="PANTHER" id="PTHR43976:SF16">
    <property type="entry name" value="SHORT-CHAIN DEHYDROGENASE_REDUCTASE FAMILY PROTEIN"/>
    <property type="match status" value="1"/>
</dbReference>
<evidence type="ECO:0000313" key="4">
    <source>
        <dbReference type="EMBL" id="MFD0897404.1"/>
    </source>
</evidence>
<proteinExistence type="inferred from homology"/>
<dbReference type="EMBL" id="JBHTIO010000032">
    <property type="protein sequence ID" value="MFD0897404.1"/>
    <property type="molecule type" value="Genomic_DNA"/>
</dbReference>
<comment type="similarity">
    <text evidence="1 3">Belongs to the short-chain dehydrogenases/reductases (SDR) family.</text>
</comment>
<evidence type="ECO:0000256" key="3">
    <source>
        <dbReference type="RuleBase" id="RU000363"/>
    </source>
</evidence>
<dbReference type="PRINTS" id="PR00081">
    <property type="entry name" value="GDHRDH"/>
</dbReference>
<dbReference type="PRINTS" id="PR00080">
    <property type="entry name" value="SDRFAMILY"/>
</dbReference>
<evidence type="ECO:0000256" key="1">
    <source>
        <dbReference type="ARBA" id="ARBA00006484"/>
    </source>
</evidence>
<name>A0ABW3EEW1_9LACO</name>
<sequence>MTITKTWLITGTSSGFGKALATLVAQTDGQHLLATARKMADLDYLDAFDHGQITKIILDVTDDAEVAALSDKIRAAGGVDILVNNAGLGYFATTEEAQAADVRQLFDVNFFGLAAVTKVVLPFMRAARQGVIVNISSVLGLTSLPTLGYYSASKYAVEGYSEGLRQEVAPLGIQVMLVEPSGARTNWAGASGKHVIPALADYQAFKANVVGVKNGAGHEPGNPTKIAQLIFASVTNETQVPLHLPLGAFATNAAQEHLTAVLNEVTARRATALKADD</sequence>
<keyword evidence="5" id="KW-1185">Reference proteome</keyword>
<protein>
    <submittedName>
        <fullName evidence="4">SDR family NAD(P)-dependent oxidoreductase</fullName>
    </submittedName>
</protein>
<dbReference type="RefSeq" id="WP_137637260.1">
    <property type="nucleotide sequence ID" value="NZ_BJDN01000006.1"/>
</dbReference>
<dbReference type="InterPro" id="IPR002347">
    <property type="entry name" value="SDR_fam"/>
</dbReference>
<dbReference type="SUPFAM" id="SSF51735">
    <property type="entry name" value="NAD(P)-binding Rossmann-fold domains"/>
    <property type="match status" value="1"/>
</dbReference>
<dbReference type="PANTHER" id="PTHR43976">
    <property type="entry name" value="SHORT CHAIN DEHYDROGENASE"/>
    <property type="match status" value="1"/>
</dbReference>
<dbReference type="InterPro" id="IPR051911">
    <property type="entry name" value="SDR_oxidoreductase"/>
</dbReference>
<dbReference type="Proteomes" id="UP001597104">
    <property type="component" value="Unassembled WGS sequence"/>
</dbReference>
<dbReference type="InterPro" id="IPR036291">
    <property type="entry name" value="NAD(P)-bd_dom_sf"/>
</dbReference>
<reference evidence="5" key="1">
    <citation type="journal article" date="2019" name="Int. J. Syst. Evol. Microbiol.">
        <title>The Global Catalogue of Microorganisms (GCM) 10K type strain sequencing project: providing services to taxonomists for standard genome sequencing and annotation.</title>
        <authorList>
            <consortium name="The Broad Institute Genomics Platform"/>
            <consortium name="The Broad Institute Genome Sequencing Center for Infectious Disease"/>
            <person name="Wu L."/>
            <person name="Ma J."/>
        </authorList>
    </citation>
    <scope>NUCLEOTIDE SEQUENCE [LARGE SCALE GENOMIC DNA]</scope>
    <source>
        <strain evidence="5">CCM 8925</strain>
    </source>
</reference>
<comment type="caution">
    <text evidence="4">The sequence shown here is derived from an EMBL/GenBank/DDBJ whole genome shotgun (WGS) entry which is preliminary data.</text>
</comment>
<accession>A0ABW3EEW1</accession>
<evidence type="ECO:0000256" key="2">
    <source>
        <dbReference type="ARBA" id="ARBA00023002"/>
    </source>
</evidence>
<dbReference type="Gene3D" id="3.40.50.720">
    <property type="entry name" value="NAD(P)-binding Rossmann-like Domain"/>
    <property type="match status" value="1"/>
</dbReference>